<dbReference type="InterPro" id="IPR000551">
    <property type="entry name" value="MerR-type_HTH_dom"/>
</dbReference>
<dbReference type="PANTHER" id="PTHR30204:SF93">
    <property type="entry name" value="HTH MERR-TYPE DOMAIN-CONTAINING PROTEIN"/>
    <property type="match status" value="1"/>
</dbReference>
<keyword evidence="1" id="KW-0238">DNA-binding</keyword>
<name>A0A6P1CJB6_9NOCA</name>
<dbReference type="RefSeq" id="WP_163842182.1">
    <property type="nucleotide sequence ID" value="NZ_JAAGVB010000006.1"/>
</dbReference>
<feature type="domain" description="HTH merR-type" evidence="2">
    <location>
        <begin position="10"/>
        <end position="78"/>
    </location>
</feature>
<reference evidence="3 4" key="1">
    <citation type="submission" date="2020-01" db="EMBL/GenBank/DDBJ databases">
        <title>Genetics and antimicrobial susceptibilities of Nocardia species isolated from the soil; a comparison with species isolated from humans.</title>
        <authorList>
            <person name="Carrasco G."/>
            <person name="Monzon S."/>
            <person name="Sansegundo M."/>
            <person name="Garcia E."/>
            <person name="Garrido N."/>
            <person name="Medina M.J."/>
            <person name="Villalon P."/>
            <person name="Ramirez-Arocha A.C."/>
            <person name="Jimenez P."/>
            <person name="Cuesta I."/>
            <person name="Valdezate S."/>
        </authorList>
    </citation>
    <scope>NUCLEOTIDE SEQUENCE [LARGE SCALE GENOMIC DNA]</scope>
    <source>
        <strain evidence="3 4">CNM20110626</strain>
    </source>
</reference>
<dbReference type="GO" id="GO:0003700">
    <property type="term" value="F:DNA-binding transcription factor activity"/>
    <property type="evidence" value="ECO:0007669"/>
    <property type="project" value="InterPro"/>
</dbReference>
<dbReference type="InterPro" id="IPR009061">
    <property type="entry name" value="DNA-bd_dom_put_sf"/>
</dbReference>
<comment type="caution">
    <text evidence="3">The sequence shown here is derived from an EMBL/GenBank/DDBJ whole genome shotgun (WGS) entry which is preliminary data.</text>
</comment>
<dbReference type="CDD" id="cd00592">
    <property type="entry name" value="HTH_MerR-like"/>
    <property type="match status" value="1"/>
</dbReference>
<dbReference type="SUPFAM" id="SSF46955">
    <property type="entry name" value="Putative DNA-binding domain"/>
    <property type="match status" value="1"/>
</dbReference>
<dbReference type="AlphaFoldDB" id="A0A6P1CJB6"/>
<evidence type="ECO:0000313" key="3">
    <source>
        <dbReference type="EMBL" id="NEW31967.1"/>
    </source>
</evidence>
<organism evidence="3 4">
    <name type="scientific">Nocardia cyriacigeorgica</name>
    <dbReference type="NCBI Taxonomy" id="135487"/>
    <lineage>
        <taxon>Bacteria</taxon>
        <taxon>Bacillati</taxon>
        <taxon>Actinomycetota</taxon>
        <taxon>Actinomycetes</taxon>
        <taxon>Mycobacteriales</taxon>
        <taxon>Nocardiaceae</taxon>
        <taxon>Nocardia</taxon>
    </lineage>
</organism>
<protein>
    <submittedName>
        <fullName evidence="3">MerR family transcriptional regulator</fullName>
    </submittedName>
</protein>
<evidence type="ECO:0000259" key="2">
    <source>
        <dbReference type="PROSITE" id="PS50937"/>
    </source>
</evidence>
<evidence type="ECO:0000256" key="1">
    <source>
        <dbReference type="ARBA" id="ARBA00023125"/>
    </source>
</evidence>
<dbReference type="GO" id="GO:0003677">
    <property type="term" value="F:DNA binding"/>
    <property type="evidence" value="ECO:0007669"/>
    <property type="project" value="UniProtKB-KW"/>
</dbReference>
<sequence>MTHDTHPRDLMSIGELSQRTGVAVRTIRFYCDAGILPSRRTSGGHRVFEPAVVDRLLSIRRLRTLGLGLAEIAEVVSGGTTLEDAITGARANVRAQLDALSWRHAALLAIEQAAATERADRIALLAQVPDRAAARSAIIGFWRRLLAVMPPELFDDFAEMDVPRIPADPTPDQVVAFAEVVRLVGTPELGQVLARQLWRTEADRIRDRRALLLGLADAYAAVASHVLAGTPPRPGPELDRFVAVHADVRGRTDTAAFRRELAIGVPDTHPVTGRYWALTGEILGTTHTTGTAQRWLHTALHVSVAG</sequence>
<accession>A0A6P1CJB6</accession>
<dbReference type="SMART" id="SM00422">
    <property type="entry name" value="HTH_MERR"/>
    <property type="match status" value="1"/>
</dbReference>
<dbReference type="Gene3D" id="1.10.1660.10">
    <property type="match status" value="1"/>
</dbReference>
<dbReference type="PANTHER" id="PTHR30204">
    <property type="entry name" value="REDOX-CYCLING DRUG-SENSING TRANSCRIPTIONAL ACTIVATOR SOXR"/>
    <property type="match status" value="1"/>
</dbReference>
<dbReference type="Pfam" id="PF13411">
    <property type="entry name" value="MerR_1"/>
    <property type="match status" value="1"/>
</dbReference>
<dbReference type="InterPro" id="IPR047057">
    <property type="entry name" value="MerR_fam"/>
</dbReference>
<dbReference type="PRINTS" id="PR00040">
    <property type="entry name" value="HTHMERR"/>
</dbReference>
<evidence type="ECO:0000313" key="4">
    <source>
        <dbReference type="Proteomes" id="UP000471166"/>
    </source>
</evidence>
<dbReference type="EMBL" id="JAAGVB010000006">
    <property type="protein sequence ID" value="NEW31967.1"/>
    <property type="molecule type" value="Genomic_DNA"/>
</dbReference>
<dbReference type="Proteomes" id="UP000471166">
    <property type="component" value="Unassembled WGS sequence"/>
</dbReference>
<proteinExistence type="predicted"/>
<gene>
    <name evidence="3" type="ORF">GV791_05260</name>
</gene>
<dbReference type="PROSITE" id="PS50937">
    <property type="entry name" value="HTH_MERR_2"/>
    <property type="match status" value="1"/>
</dbReference>